<evidence type="ECO:0000313" key="1">
    <source>
        <dbReference type="EMBL" id="KKL61895.1"/>
    </source>
</evidence>
<dbReference type="AlphaFoldDB" id="A0A0F9FX11"/>
<organism evidence="1">
    <name type="scientific">marine sediment metagenome</name>
    <dbReference type="NCBI Taxonomy" id="412755"/>
    <lineage>
        <taxon>unclassified sequences</taxon>
        <taxon>metagenomes</taxon>
        <taxon>ecological metagenomes</taxon>
    </lineage>
</organism>
<sequence>MNAVDLKYVAENVYGRYVPDDVRLVERNGYIFFVHPRMRYDPITLLVIGAIGTAVGVSQTLQQGKQAEKIAKARAQIDLKNAEAVRRASVEEATIEKERSVRARATAKATAAAGGIRINEGLPLVIDTQIAAATAKDIGFILERGRVTEGAFRSSAALEIARGKALRRKSKFDALSQGLLGFGQLGLSASQAGLFSKSTNIAPAGTFKATTGISQKKFGRQFIKTGFRP</sequence>
<name>A0A0F9FX11_9ZZZZ</name>
<protein>
    <submittedName>
        <fullName evidence="1">Uncharacterized protein</fullName>
    </submittedName>
</protein>
<proteinExistence type="predicted"/>
<dbReference type="EMBL" id="LAZR01028669">
    <property type="protein sequence ID" value="KKL61895.1"/>
    <property type="molecule type" value="Genomic_DNA"/>
</dbReference>
<reference evidence="1" key="1">
    <citation type="journal article" date="2015" name="Nature">
        <title>Complex archaea that bridge the gap between prokaryotes and eukaryotes.</title>
        <authorList>
            <person name="Spang A."/>
            <person name="Saw J.H."/>
            <person name="Jorgensen S.L."/>
            <person name="Zaremba-Niedzwiedzka K."/>
            <person name="Martijn J."/>
            <person name="Lind A.E."/>
            <person name="van Eijk R."/>
            <person name="Schleper C."/>
            <person name="Guy L."/>
            <person name="Ettema T.J."/>
        </authorList>
    </citation>
    <scope>NUCLEOTIDE SEQUENCE</scope>
</reference>
<gene>
    <name evidence="1" type="ORF">LCGC14_2190670</name>
</gene>
<comment type="caution">
    <text evidence="1">The sequence shown here is derived from an EMBL/GenBank/DDBJ whole genome shotgun (WGS) entry which is preliminary data.</text>
</comment>
<accession>A0A0F9FX11</accession>